<feature type="region of interest" description="Disordered" evidence="1">
    <location>
        <begin position="1"/>
        <end position="179"/>
    </location>
</feature>
<dbReference type="EMBL" id="GANP01015364">
    <property type="protein sequence ID" value="JAB69104.1"/>
    <property type="molecule type" value="mRNA"/>
</dbReference>
<evidence type="ECO:0000313" key="2">
    <source>
        <dbReference type="EMBL" id="JAB69104.1"/>
    </source>
</evidence>
<reference evidence="2" key="1">
    <citation type="journal article" date="2015" name="Sci. Rep.">
        <title>Tissue- and time-dependent transcription in Ixodes ricinus salivary glands and midguts when blood feeding on the vertebrate host.</title>
        <authorList>
            <person name="Kotsyfakis M."/>
            <person name="Schwarz A."/>
            <person name="Erhart J."/>
            <person name="Ribeiro J.M."/>
        </authorList>
    </citation>
    <scope>NUCLEOTIDE SEQUENCE</scope>
    <source>
        <tissue evidence="2">Salivary gland and midgut</tissue>
    </source>
</reference>
<name>V5GXX1_IXORI</name>
<feature type="compositionally biased region" description="Basic and acidic residues" evidence="1">
    <location>
        <begin position="222"/>
        <end position="238"/>
    </location>
</feature>
<feature type="region of interest" description="Disordered" evidence="1">
    <location>
        <begin position="217"/>
        <end position="238"/>
    </location>
</feature>
<evidence type="ECO:0000256" key="1">
    <source>
        <dbReference type="SAM" id="MobiDB-lite"/>
    </source>
</evidence>
<feature type="non-terminal residue" evidence="2">
    <location>
        <position position="272"/>
    </location>
</feature>
<sequence length="272" mass="28470">MARVSALPAVGTSTPGARTSSATRPEPSREPDPVELPGDIVSPEPPRDPAPGEPEGSFPTAEPAPDEGGSSISLSGSVGDSANPIIDETTLSGSVGDVANSTTDEITFSGSVGDATNPTTDETQRELPPLDASRAQPGSGYAAQVTIHQDPTEHSATARPPDDSSQQAAPAGPGDDDYPLAAHLTAVLHLQSLPETPESWSRFQTILEGATEVAAKTVKLPDQTKQDGPRRPINPEDPRAIQRLYRRNRRQAVRLITDGQSPRCAIPSAEVE</sequence>
<dbReference type="AlphaFoldDB" id="V5GXX1"/>
<organism evidence="2">
    <name type="scientific">Ixodes ricinus</name>
    <name type="common">Common tick</name>
    <name type="synonym">Acarus ricinus</name>
    <dbReference type="NCBI Taxonomy" id="34613"/>
    <lineage>
        <taxon>Eukaryota</taxon>
        <taxon>Metazoa</taxon>
        <taxon>Ecdysozoa</taxon>
        <taxon>Arthropoda</taxon>
        <taxon>Chelicerata</taxon>
        <taxon>Arachnida</taxon>
        <taxon>Acari</taxon>
        <taxon>Parasitiformes</taxon>
        <taxon>Ixodida</taxon>
        <taxon>Ixodoidea</taxon>
        <taxon>Ixodidae</taxon>
        <taxon>Ixodinae</taxon>
        <taxon>Ixodes</taxon>
    </lineage>
</organism>
<proteinExistence type="evidence at transcript level"/>
<feature type="compositionally biased region" description="Polar residues" evidence="1">
    <location>
        <begin position="11"/>
        <end position="23"/>
    </location>
</feature>
<protein>
    <submittedName>
        <fullName evidence="2">Uncharacterized protein</fullName>
    </submittedName>
</protein>
<accession>V5GXX1</accession>
<feature type="compositionally biased region" description="Polar residues" evidence="1">
    <location>
        <begin position="89"/>
        <end position="121"/>
    </location>
</feature>
<feature type="compositionally biased region" description="Low complexity" evidence="1">
    <location>
        <begin position="68"/>
        <end position="81"/>
    </location>
</feature>